<keyword evidence="1" id="KW-0489">Methyltransferase</keyword>
<dbReference type="OrthoDB" id="276151at2759"/>
<evidence type="ECO:0000313" key="5">
    <source>
        <dbReference type="Proteomes" id="UP000283634"/>
    </source>
</evidence>
<comment type="caution">
    <text evidence="4">The sequence shown here is derived from an EMBL/GenBank/DDBJ whole genome shotgun (WGS) entry which is preliminary data.</text>
</comment>
<reference evidence="4 5" key="1">
    <citation type="journal article" date="2018" name="BMC Genomics">
        <title>Genomic comparison of Trypanosoma conorhini and Trypanosoma rangeli to Trypanosoma cruzi strains of high and low virulence.</title>
        <authorList>
            <person name="Bradwell K.R."/>
            <person name="Koparde V.N."/>
            <person name="Matveyev A.V."/>
            <person name="Serrano M.G."/>
            <person name="Alves J.M."/>
            <person name="Parikh H."/>
            <person name="Huang B."/>
            <person name="Lee V."/>
            <person name="Espinosa-Alvarez O."/>
            <person name="Ortiz P.A."/>
            <person name="Costa-Martins A.G."/>
            <person name="Teixeira M.M."/>
            <person name="Buck G.A."/>
        </authorList>
    </citation>
    <scope>NUCLEOTIDE SEQUENCE [LARGE SCALE GENOMIC DNA]</scope>
    <source>
        <strain evidence="4 5">AM80</strain>
    </source>
</reference>
<dbReference type="GO" id="GO:0032259">
    <property type="term" value="P:methylation"/>
    <property type="evidence" value="ECO:0007669"/>
    <property type="project" value="UniProtKB-KW"/>
</dbReference>
<dbReference type="AlphaFoldDB" id="A0A3R7MEH6"/>
<dbReference type="PANTHER" id="PTHR10259">
    <property type="entry name" value="THIOPURINE S-METHYLTRANSFERASE"/>
    <property type="match status" value="1"/>
</dbReference>
<dbReference type="OMA" id="CEERNDA"/>
<proteinExistence type="predicted"/>
<sequence length="115" mass="13099">MTSLNRDQREDYAYLMKQALAEDGVMYVEGIFHTGRVQGSTVHGPPFALSQRELKRLFPEKDGFLVRCKETNDAITKLSRENRILQRIPKELYATPFHCAVFQVRSVDAAAVTLP</sequence>
<dbReference type="GO" id="GO:0008119">
    <property type="term" value="F:thiopurine S-methyltransferase activity"/>
    <property type="evidence" value="ECO:0007669"/>
    <property type="project" value="TreeGrafter"/>
</dbReference>
<evidence type="ECO:0000256" key="1">
    <source>
        <dbReference type="ARBA" id="ARBA00022603"/>
    </source>
</evidence>
<dbReference type="SUPFAM" id="SSF53335">
    <property type="entry name" value="S-adenosyl-L-methionine-dependent methyltransferases"/>
    <property type="match status" value="1"/>
</dbReference>
<dbReference type="GeneID" id="40329168"/>
<evidence type="ECO:0000313" key="4">
    <source>
        <dbReference type="EMBL" id="RNF04340.1"/>
    </source>
</evidence>
<dbReference type="RefSeq" id="XP_029238047.1">
    <property type="nucleotide sequence ID" value="XM_029382124.1"/>
</dbReference>
<keyword evidence="3" id="KW-0949">S-adenosyl-L-methionine</keyword>
<gene>
    <name evidence="4" type="ORF">TraAM80_05235</name>
</gene>
<accession>A0A3R7MEH6</accession>
<name>A0A3R7MEH6_TRYRA</name>
<dbReference type="Proteomes" id="UP000283634">
    <property type="component" value="Unassembled WGS sequence"/>
</dbReference>
<keyword evidence="2" id="KW-0808">Transferase</keyword>
<dbReference type="PROSITE" id="PS51585">
    <property type="entry name" value="SAM_MT_TPMT"/>
    <property type="match status" value="1"/>
</dbReference>
<organism evidence="4 5">
    <name type="scientific">Trypanosoma rangeli</name>
    <dbReference type="NCBI Taxonomy" id="5698"/>
    <lineage>
        <taxon>Eukaryota</taxon>
        <taxon>Discoba</taxon>
        <taxon>Euglenozoa</taxon>
        <taxon>Kinetoplastea</taxon>
        <taxon>Metakinetoplastina</taxon>
        <taxon>Trypanosomatida</taxon>
        <taxon>Trypanosomatidae</taxon>
        <taxon>Trypanosoma</taxon>
        <taxon>Herpetosoma</taxon>
    </lineage>
</organism>
<keyword evidence="5" id="KW-1185">Reference proteome</keyword>
<dbReference type="Gene3D" id="3.40.50.150">
    <property type="entry name" value="Vaccinia Virus protein VP39"/>
    <property type="match status" value="1"/>
</dbReference>
<dbReference type="InterPro" id="IPR008854">
    <property type="entry name" value="TPMT"/>
</dbReference>
<evidence type="ECO:0000256" key="3">
    <source>
        <dbReference type="ARBA" id="ARBA00022691"/>
    </source>
</evidence>
<dbReference type="Pfam" id="PF05724">
    <property type="entry name" value="TPMT"/>
    <property type="match status" value="1"/>
</dbReference>
<dbReference type="EMBL" id="MKGL01000166">
    <property type="protein sequence ID" value="RNF04340.1"/>
    <property type="molecule type" value="Genomic_DNA"/>
</dbReference>
<evidence type="ECO:0000256" key="2">
    <source>
        <dbReference type="ARBA" id="ARBA00022679"/>
    </source>
</evidence>
<protein>
    <submittedName>
        <fullName evidence="4">Uncharacterized protein</fullName>
    </submittedName>
</protein>
<dbReference type="InterPro" id="IPR029063">
    <property type="entry name" value="SAM-dependent_MTases_sf"/>
</dbReference>
<dbReference type="PANTHER" id="PTHR10259:SF11">
    <property type="entry name" value="THIOPURINE S-METHYLTRANSFERASE"/>
    <property type="match status" value="1"/>
</dbReference>